<dbReference type="EMBL" id="QPJY01000004">
    <property type="protein sequence ID" value="RCX30686.1"/>
    <property type="molecule type" value="Genomic_DNA"/>
</dbReference>
<evidence type="ECO:0008006" key="3">
    <source>
        <dbReference type="Google" id="ProtNLM"/>
    </source>
</evidence>
<comment type="caution">
    <text evidence="1">The sequence shown here is derived from an EMBL/GenBank/DDBJ whole genome shotgun (WGS) entry which is preliminary data.</text>
</comment>
<proteinExistence type="predicted"/>
<evidence type="ECO:0000313" key="2">
    <source>
        <dbReference type="Proteomes" id="UP000252707"/>
    </source>
</evidence>
<dbReference type="OrthoDB" id="9795846at2"/>
<dbReference type="Proteomes" id="UP000252707">
    <property type="component" value="Unassembled WGS sequence"/>
</dbReference>
<accession>A0A369CD78</accession>
<organism evidence="1 2">
    <name type="scientific">Thioalbus denitrificans</name>
    <dbReference type="NCBI Taxonomy" id="547122"/>
    <lineage>
        <taxon>Bacteria</taxon>
        <taxon>Pseudomonadati</taxon>
        <taxon>Pseudomonadota</taxon>
        <taxon>Gammaproteobacteria</taxon>
        <taxon>Chromatiales</taxon>
        <taxon>Ectothiorhodospiraceae</taxon>
        <taxon>Thioalbus</taxon>
    </lineage>
</organism>
<reference evidence="1 2" key="1">
    <citation type="submission" date="2018-07" db="EMBL/GenBank/DDBJ databases">
        <title>Genomic Encyclopedia of Type Strains, Phase IV (KMG-IV): sequencing the most valuable type-strain genomes for metagenomic binning, comparative biology and taxonomic classification.</title>
        <authorList>
            <person name="Goeker M."/>
        </authorList>
    </citation>
    <scope>NUCLEOTIDE SEQUENCE [LARGE SCALE GENOMIC DNA]</scope>
    <source>
        <strain evidence="1 2">DSM 26407</strain>
    </source>
</reference>
<gene>
    <name evidence="1" type="ORF">DFQ59_104122</name>
</gene>
<protein>
    <recommendedName>
        <fullName evidence="3">Segregation and condensation protein A</fullName>
    </recommendedName>
</protein>
<dbReference type="RefSeq" id="WP_114279674.1">
    <property type="nucleotide sequence ID" value="NZ_QPJY01000004.1"/>
</dbReference>
<evidence type="ECO:0000313" key="1">
    <source>
        <dbReference type="EMBL" id="RCX30686.1"/>
    </source>
</evidence>
<sequence>MSEELTQEQRIMRMMRKVLASVIRDTTPQPGMRHTLSETTLEGVRDCLSLIAAREAELAEALGLGRNERPHYVDQKPADTTVVRINSASLRKRGEDTD</sequence>
<dbReference type="AlphaFoldDB" id="A0A369CD78"/>
<keyword evidence="2" id="KW-1185">Reference proteome</keyword>
<name>A0A369CD78_9GAMM</name>